<evidence type="ECO:0000256" key="4">
    <source>
        <dbReference type="ARBA" id="ARBA00023163"/>
    </source>
</evidence>
<feature type="non-terminal residue" evidence="8">
    <location>
        <position position="68"/>
    </location>
</feature>
<keyword evidence="2" id="KW-0805">Transcription regulation</keyword>
<dbReference type="EMBL" id="KB200274">
    <property type="protein sequence ID" value="ESP02357.1"/>
    <property type="molecule type" value="Genomic_DNA"/>
</dbReference>
<feature type="DNA-binding region" description="HMG box" evidence="6">
    <location>
        <begin position="1"/>
        <end position="68"/>
    </location>
</feature>
<keyword evidence="3 6" id="KW-0238">DNA-binding</keyword>
<dbReference type="STRING" id="225164.V4B9X5"/>
<keyword evidence="5 6" id="KW-0539">Nucleus</keyword>
<dbReference type="KEGG" id="lgi:LOTGIDRAFT_89909"/>
<dbReference type="GO" id="GO:0000981">
    <property type="term" value="F:DNA-binding transcription factor activity, RNA polymerase II-specific"/>
    <property type="evidence" value="ECO:0007669"/>
    <property type="project" value="TreeGrafter"/>
</dbReference>
<dbReference type="GeneID" id="20252883"/>
<accession>V4B9X5</accession>
<evidence type="ECO:0000259" key="7">
    <source>
        <dbReference type="PROSITE" id="PS50118"/>
    </source>
</evidence>
<feature type="non-terminal residue" evidence="8">
    <location>
        <position position="1"/>
    </location>
</feature>
<evidence type="ECO:0000256" key="3">
    <source>
        <dbReference type="ARBA" id="ARBA00023125"/>
    </source>
</evidence>
<keyword evidence="1" id="KW-0597">Phosphoprotein</keyword>
<dbReference type="OMA" id="CRENREI"/>
<name>V4B9X5_LOTGI</name>
<evidence type="ECO:0000313" key="9">
    <source>
        <dbReference type="Proteomes" id="UP000030746"/>
    </source>
</evidence>
<dbReference type="AlphaFoldDB" id="V4B9X5"/>
<feature type="domain" description="HMG box" evidence="7">
    <location>
        <begin position="1"/>
        <end position="68"/>
    </location>
</feature>
<dbReference type="GO" id="GO:0005634">
    <property type="term" value="C:nucleus"/>
    <property type="evidence" value="ECO:0007669"/>
    <property type="project" value="UniProtKB-UniRule"/>
</dbReference>
<dbReference type="HOGENOM" id="CLU_082854_5_2_1"/>
<dbReference type="SUPFAM" id="SSF47095">
    <property type="entry name" value="HMG-box"/>
    <property type="match status" value="1"/>
</dbReference>
<evidence type="ECO:0000313" key="8">
    <source>
        <dbReference type="EMBL" id="ESP02357.1"/>
    </source>
</evidence>
<dbReference type="InterPro" id="IPR036910">
    <property type="entry name" value="HMG_box_dom_sf"/>
</dbReference>
<dbReference type="PROSITE" id="PS50118">
    <property type="entry name" value="HMG_BOX_2"/>
    <property type="match status" value="1"/>
</dbReference>
<keyword evidence="4" id="KW-0804">Transcription</keyword>
<proteinExistence type="predicted"/>
<evidence type="ECO:0000256" key="6">
    <source>
        <dbReference type="PROSITE-ProRule" id="PRU00267"/>
    </source>
</evidence>
<dbReference type="RefSeq" id="XP_009046940.1">
    <property type="nucleotide sequence ID" value="XM_009048692.1"/>
</dbReference>
<dbReference type="InterPro" id="IPR052412">
    <property type="entry name" value="CC-Dev_Transcription_Reg"/>
</dbReference>
<evidence type="ECO:0000256" key="2">
    <source>
        <dbReference type="ARBA" id="ARBA00023015"/>
    </source>
</evidence>
<evidence type="ECO:0000256" key="1">
    <source>
        <dbReference type="ARBA" id="ARBA00022553"/>
    </source>
</evidence>
<evidence type="ECO:0000256" key="5">
    <source>
        <dbReference type="ARBA" id="ARBA00023242"/>
    </source>
</evidence>
<dbReference type="GO" id="GO:0000977">
    <property type="term" value="F:RNA polymerase II transcription regulatory region sequence-specific DNA binding"/>
    <property type="evidence" value="ECO:0007669"/>
    <property type="project" value="TreeGrafter"/>
</dbReference>
<keyword evidence="9" id="KW-1185">Reference proteome</keyword>
<sequence length="68" mass="8091">RRPMNAFLIFCKRHRSMVREKNPDLDNRSVTRILGDLWANLAEEKKSVYTTLAKQYKDAFMKANPDYK</sequence>
<dbReference type="OrthoDB" id="2377365at2759"/>
<organism evidence="8 9">
    <name type="scientific">Lottia gigantea</name>
    <name type="common">Giant owl limpet</name>
    <dbReference type="NCBI Taxonomy" id="225164"/>
    <lineage>
        <taxon>Eukaryota</taxon>
        <taxon>Metazoa</taxon>
        <taxon>Spiralia</taxon>
        <taxon>Lophotrochozoa</taxon>
        <taxon>Mollusca</taxon>
        <taxon>Gastropoda</taxon>
        <taxon>Patellogastropoda</taxon>
        <taxon>Lottioidea</taxon>
        <taxon>Lottiidae</taxon>
        <taxon>Lottia</taxon>
    </lineage>
</organism>
<gene>
    <name evidence="8" type="ORF">LOTGIDRAFT_89909</name>
</gene>
<protein>
    <recommendedName>
        <fullName evidence="7">HMG box domain-containing protein</fullName>
    </recommendedName>
</protein>
<dbReference type="PANTHER" id="PTHR13059:SF10">
    <property type="entry name" value="HMG BOX TRANSCRIPTION FACTOR BBX"/>
    <property type="match status" value="1"/>
</dbReference>
<dbReference type="InterPro" id="IPR009071">
    <property type="entry name" value="HMG_box_dom"/>
</dbReference>
<reference evidence="8 9" key="1">
    <citation type="journal article" date="2013" name="Nature">
        <title>Insights into bilaterian evolution from three spiralian genomes.</title>
        <authorList>
            <person name="Simakov O."/>
            <person name="Marletaz F."/>
            <person name="Cho S.J."/>
            <person name="Edsinger-Gonzales E."/>
            <person name="Havlak P."/>
            <person name="Hellsten U."/>
            <person name="Kuo D.H."/>
            <person name="Larsson T."/>
            <person name="Lv J."/>
            <person name="Arendt D."/>
            <person name="Savage R."/>
            <person name="Osoegawa K."/>
            <person name="de Jong P."/>
            <person name="Grimwood J."/>
            <person name="Chapman J.A."/>
            <person name="Shapiro H."/>
            <person name="Aerts A."/>
            <person name="Otillar R.P."/>
            <person name="Terry A.Y."/>
            <person name="Boore J.L."/>
            <person name="Grigoriev I.V."/>
            <person name="Lindberg D.R."/>
            <person name="Seaver E.C."/>
            <person name="Weisblat D.A."/>
            <person name="Putnam N.H."/>
            <person name="Rokhsar D.S."/>
        </authorList>
    </citation>
    <scope>NUCLEOTIDE SEQUENCE [LARGE SCALE GENOMIC DNA]</scope>
</reference>
<dbReference type="Pfam" id="PF00505">
    <property type="entry name" value="HMG_box"/>
    <property type="match status" value="1"/>
</dbReference>
<dbReference type="Gene3D" id="1.10.30.10">
    <property type="entry name" value="High mobility group box domain"/>
    <property type="match status" value="1"/>
</dbReference>
<dbReference type="PANTHER" id="PTHR13059">
    <property type="entry name" value="HMG-BOX TRANSCRIPTION FACTOR BBX"/>
    <property type="match status" value="1"/>
</dbReference>
<dbReference type="Proteomes" id="UP000030746">
    <property type="component" value="Unassembled WGS sequence"/>
</dbReference>
<dbReference type="CTD" id="20252883"/>
<dbReference type="SMART" id="SM00398">
    <property type="entry name" value="HMG"/>
    <property type="match status" value="1"/>
</dbReference>